<dbReference type="EMBL" id="AENN01000018">
    <property type="protein sequence ID" value="EFR30532.1"/>
    <property type="molecule type" value="Genomic_DNA"/>
</dbReference>
<protein>
    <submittedName>
        <fullName evidence="1">Uncharacterized protein</fullName>
    </submittedName>
</protein>
<evidence type="ECO:0000313" key="1">
    <source>
        <dbReference type="EMBL" id="EFR30532.1"/>
    </source>
</evidence>
<dbReference type="STRING" id="908337.HMPREF9257_0428"/>
<evidence type="ECO:0000313" key="2">
    <source>
        <dbReference type="Proteomes" id="UP000005990"/>
    </source>
</evidence>
<dbReference type="Proteomes" id="UP000005990">
    <property type="component" value="Unassembled WGS sequence"/>
</dbReference>
<dbReference type="AlphaFoldDB" id="E4KRC8"/>
<reference evidence="1 2" key="1">
    <citation type="submission" date="2010-10" db="EMBL/GenBank/DDBJ databases">
        <authorList>
            <person name="Durkin A.S."/>
            <person name="Madupu R."/>
            <person name="Torralba M."/>
            <person name="Gillis M."/>
            <person name="Methe B."/>
            <person name="Sutton G."/>
            <person name="Nelson K.E."/>
        </authorList>
    </citation>
    <scope>NUCLEOTIDE SEQUENCE [LARGE SCALE GENOMIC DNA]</scope>
    <source>
        <strain evidence="1 2">ACS-139-V-Col8</strain>
    </source>
</reference>
<keyword evidence="2" id="KW-1185">Reference proteome</keyword>
<name>E4KRC8_9LACT</name>
<comment type="caution">
    <text evidence="1">The sequence shown here is derived from an EMBL/GenBank/DDBJ whole genome shotgun (WGS) entry which is preliminary data.</text>
</comment>
<accession>E4KRC8</accession>
<proteinExistence type="predicted"/>
<dbReference type="OrthoDB" id="10008671at2"/>
<dbReference type="RefSeq" id="WP_006419055.1">
    <property type="nucleotide sequence ID" value="NZ_AENN01000018.1"/>
</dbReference>
<gene>
    <name evidence="1" type="ORF">HMPREF9257_0428</name>
</gene>
<dbReference type="eggNOG" id="ENOG502ZGKK">
    <property type="taxonomic scope" value="Bacteria"/>
</dbReference>
<organism evidence="1 2">
    <name type="scientific">Eremococcus coleocola ACS-139-V-Col8</name>
    <dbReference type="NCBI Taxonomy" id="908337"/>
    <lineage>
        <taxon>Bacteria</taxon>
        <taxon>Bacillati</taxon>
        <taxon>Bacillota</taxon>
        <taxon>Bacilli</taxon>
        <taxon>Lactobacillales</taxon>
        <taxon>Aerococcaceae</taxon>
        <taxon>Eremococcus</taxon>
    </lineage>
</organism>
<sequence length="133" mass="15667">MPAYDQLDFLLFSRPGSGDDLYDLYLDLGQRHYHLEHLDAEMEVMEDPLEGNLRRSRVNKLRLDFEKLGLLDWPYQKLDEVSARGDWPLIYNFVDDLDDEEYYCMGDLNDPSSLDKLHRLLEEHLGITFGLRG</sequence>